<comment type="caution">
    <text evidence="2">The sequence shown here is derived from an EMBL/GenBank/DDBJ whole genome shotgun (WGS) entry which is preliminary data.</text>
</comment>
<evidence type="ECO:0000259" key="1">
    <source>
        <dbReference type="Pfam" id="PF01936"/>
    </source>
</evidence>
<dbReference type="RefSeq" id="WP_151157664.1">
    <property type="nucleotide sequence ID" value="NZ_VZRA01000004.1"/>
</dbReference>
<keyword evidence="3" id="KW-1185">Reference proteome</keyword>
<accession>A0ABQ6TLU9</accession>
<evidence type="ECO:0000313" key="2">
    <source>
        <dbReference type="EMBL" id="KAB0669033.1"/>
    </source>
</evidence>
<organism evidence="2 3">
    <name type="scientific">Oryzomonas sagensis</name>
    <dbReference type="NCBI Taxonomy" id="2603857"/>
    <lineage>
        <taxon>Bacteria</taxon>
        <taxon>Pseudomonadati</taxon>
        <taxon>Thermodesulfobacteriota</taxon>
        <taxon>Desulfuromonadia</taxon>
        <taxon>Geobacterales</taxon>
        <taxon>Geobacteraceae</taxon>
        <taxon>Oryzomonas</taxon>
    </lineage>
</organism>
<dbReference type="InterPro" id="IPR021139">
    <property type="entry name" value="NYN"/>
</dbReference>
<dbReference type="EMBL" id="VZRA01000004">
    <property type="protein sequence ID" value="KAB0669033.1"/>
    <property type="molecule type" value="Genomic_DNA"/>
</dbReference>
<gene>
    <name evidence="2" type="ORF">F6V30_14445</name>
</gene>
<sequence length="207" mass="23739">MVRTYVYIDGFNLYHRLLYNSPYKWLDVKRLCEQLLKPYNQIVAIKYFTALVSGRTDPNQPIRQETYFRAMQHYIPEMTLYYGSFQTHPKIARLVTPINGKNYAEVLKTEEKGSDVNLSVHLLNDAWLDAYDSAVLISNDSDIAEALRLVRLHHPTKTIGLLSPVEMPSNELKKHATYVKKIRNGVLANSQLPNPVPGTSFSKPASW</sequence>
<dbReference type="Proteomes" id="UP000798046">
    <property type="component" value="Unassembled WGS sequence"/>
</dbReference>
<evidence type="ECO:0000313" key="3">
    <source>
        <dbReference type="Proteomes" id="UP000798046"/>
    </source>
</evidence>
<feature type="domain" description="NYN" evidence="1">
    <location>
        <begin position="3"/>
        <end position="179"/>
    </location>
</feature>
<protein>
    <submittedName>
        <fullName evidence="2">NYN domain-containing protein</fullName>
    </submittedName>
</protein>
<dbReference type="Pfam" id="PF01936">
    <property type="entry name" value="NYN"/>
    <property type="match status" value="1"/>
</dbReference>
<dbReference type="CDD" id="cd18722">
    <property type="entry name" value="PIN_NicB-like"/>
    <property type="match status" value="1"/>
</dbReference>
<name>A0ABQ6TLU9_9BACT</name>
<proteinExistence type="predicted"/>
<dbReference type="Gene3D" id="3.40.50.1010">
    <property type="entry name" value="5'-nuclease"/>
    <property type="match status" value="1"/>
</dbReference>
<reference evidence="2 3" key="1">
    <citation type="journal article" date="2020" name="Microorganisms">
        <title>Description of Three Novel Members in the Family Geobacteraceae, Oryzomonas japonicum gen. nov., sp. nov., Oryzomonas sagensis sp. nov., and Oryzomonas ruber sp. nov.</title>
        <authorList>
            <person name="Xu Z."/>
            <person name="Masuda Y."/>
            <person name="Hayakawa C."/>
            <person name="Ushijima N."/>
            <person name="Kawano K."/>
            <person name="Shiratori Y."/>
            <person name="Senoo K."/>
            <person name="Itoh H."/>
        </authorList>
    </citation>
    <scope>NUCLEOTIDE SEQUENCE [LARGE SCALE GENOMIC DNA]</scope>
    <source>
        <strain evidence="2 3">Red100</strain>
    </source>
</reference>